<name>A0A7V7PNH2_9HYPH</name>
<dbReference type="GO" id="GO:0003824">
    <property type="term" value="F:catalytic activity"/>
    <property type="evidence" value="ECO:0007669"/>
    <property type="project" value="InterPro"/>
</dbReference>
<dbReference type="Proteomes" id="UP000432089">
    <property type="component" value="Unassembled WGS sequence"/>
</dbReference>
<comment type="caution">
    <text evidence="2">The sequence shown here is derived from an EMBL/GenBank/DDBJ whole genome shotgun (WGS) entry which is preliminary data.</text>
</comment>
<dbReference type="PANTHER" id="PTHR36930">
    <property type="entry name" value="METAL-SULFUR CLUSTER BIOSYNTHESIS PROTEINS YUAD-RELATED"/>
    <property type="match status" value="1"/>
</dbReference>
<keyword evidence="3" id="KW-1185">Reference proteome</keyword>
<dbReference type="InterPro" id="IPR011037">
    <property type="entry name" value="Pyrv_Knase-like_insert_dom_sf"/>
</dbReference>
<proteinExistence type="predicted"/>
<dbReference type="Gene3D" id="2.40.33.20">
    <property type="entry name" value="PK beta-barrel domain-like"/>
    <property type="match status" value="1"/>
</dbReference>
<sequence length="188" mass="20112">MLEPDRAGGGGRVVGLAADGTHRFSKRPVERLRLLEGLGVEGDAHAGRTVQHLSRVRRDPTQPNLRQVHLIHTELFKELESLGFHVKHGDLGENVATGGVDLLALPRGTRLRLGAEAVVEITGLRNPCAQIDRFRSGLMHAVLDRDAAGGLVRKAGVMAVVLRGGEVAAGDPIAVELPAEPHQKLEPV</sequence>
<evidence type="ECO:0000259" key="1">
    <source>
        <dbReference type="PROSITE" id="PS51340"/>
    </source>
</evidence>
<dbReference type="RefSeq" id="WP_150970302.1">
    <property type="nucleotide sequence ID" value="NZ_VZDO01000010.1"/>
</dbReference>
<dbReference type="SUPFAM" id="SSF50800">
    <property type="entry name" value="PK beta-barrel domain-like"/>
    <property type="match status" value="1"/>
</dbReference>
<evidence type="ECO:0000313" key="2">
    <source>
        <dbReference type="EMBL" id="KAB0679297.1"/>
    </source>
</evidence>
<dbReference type="Pfam" id="PF03473">
    <property type="entry name" value="MOSC"/>
    <property type="match status" value="1"/>
</dbReference>
<protein>
    <submittedName>
        <fullName evidence="2">MOSC domain-containing protein</fullName>
    </submittedName>
</protein>
<dbReference type="PANTHER" id="PTHR36930:SF1">
    <property type="entry name" value="MOSC DOMAIN-CONTAINING PROTEIN"/>
    <property type="match status" value="1"/>
</dbReference>
<organism evidence="2 3">
    <name type="scientific">Plantimonas leprariae</name>
    <dbReference type="NCBI Taxonomy" id="2615207"/>
    <lineage>
        <taxon>Bacteria</taxon>
        <taxon>Pseudomonadati</taxon>
        <taxon>Pseudomonadota</taxon>
        <taxon>Alphaproteobacteria</taxon>
        <taxon>Hyphomicrobiales</taxon>
        <taxon>Aurantimonadaceae</taxon>
        <taxon>Plantimonas</taxon>
    </lineage>
</organism>
<feature type="domain" description="MOSC" evidence="1">
    <location>
        <begin position="27"/>
        <end position="176"/>
    </location>
</feature>
<dbReference type="InterPro" id="IPR052716">
    <property type="entry name" value="MOSC_domain"/>
</dbReference>
<dbReference type="AlphaFoldDB" id="A0A7V7PNH2"/>
<dbReference type="GO" id="GO:0030170">
    <property type="term" value="F:pyridoxal phosphate binding"/>
    <property type="evidence" value="ECO:0007669"/>
    <property type="project" value="InterPro"/>
</dbReference>
<dbReference type="InterPro" id="IPR005302">
    <property type="entry name" value="MoCF_Sase_C"/>
</dbReference>
<evidence type="ECO:0000313" key="3">
    <source>
        <dbReference type="Proteomes" id="UP000432089"/>
    </source>
</evidence>
<dbReference type="PROSITE" id="PS51340">
    <property type="entry name" value="MOSC"/>
    <property type="match status" value="1"/>
</dbReference>
<accession>A0A7V7PNH2</accession>
<dbReference type="GO" id="GO:0030151">
    <property type="term" value="F:molybdenum ion binding"/>
    <property type="evidence" value="ECO:0007669"/>
    <property type="project" value="InterPro"/>
</dbReference>
<dbReference type="EMBL" id="VZDO01000010">
    <property type="protein sequence ID" value="KAB0679297.1"/>
    <property type="molecule type" value="Genomic_DNA"/>
</dbReference>
<reference evidence="2 3" key="1">
    <citation type="submission" date="2019-09" db="EMBL/GenBank/DDBJ databases">
        <title>YIM 132180 draft genome.</title>
        <authorList>
            <person name="Zhang K."/>
        </authorList>
    </citation>
    <scope>NUCLEOTIDE SEQUENCE [LARGE SCALE GENOMIC DNA]</scope>
    <source>
        <strain evidence="2 3">YIM 132180</strain>
    </source>
</reference>
<gene>
    <name evidence="2" type="ORF">F6X38_13230</name>
</gene>